<reference evidence="8 9" key="1">
    <citation type="journal article" date="2019" name="Front. Microbiol.">
        <title>Ammonia Oxidation by the Arctic Terrestrial Thaumarchaeote Candidatus Nitrosocosmicus arcticus Is Stimulated by Increasing Temperatures.</title>
        <authorList>
            <person name="Alves R.J.E."/>
            <person name="Kerou M."/>
            <person name="Zappe A."/>
            <person name="Bittner R."/>
            <person name="Abby S.S."/>
            <person name="Schmidt H.A."/>
            <person name="Pfeifer K."/>
            <person name="Schleper C."/>
        </authorList>
    </citation>
    <scope>NUCLEOTIDE SEQUENCE [LARGE SCALE GENOMIC DNA]</scope>
    <source>
        <strain evidence="8 9">Kfb</strain>
    </source>
</reference>
<evidence type="ECO:0000313" key="9">
    <source>
        <dbReference type="Proteomes" id="UP000315289"/>
    </source>
</evidence>
<protein>
    <recommendedName>
        <fullName evidence="2">anthranilate synthase</fullName>
        <ecNumber evidence="2">4.1.3.27</ecNumber>
    </recommendedName>
</protein>
<evidence type="ECO:0000256" key="1">
    <source>
        <dbReference type="ARBA" id="ARBA00004873"/>
    </source>
</evidence>
<dbReference type="Gene3D" id="3.40.50.880">
    <property type="match status" value="1"/>
</dbReference>
<evidence type="ECO:0000256" key="3">
    <source>
        <dbReference type="ARBA" id="ARBA00022822"/>
    </source>
</evidence>
<feature type="domain" description="Glutamine amidotransferase" evidence="7">
    <location>
        <begin position="4"/>
        <end position="191"/>
    </location>
</feature>
<dbReference type="NCBIfam" id="TIGR00566">
    <property type="entry name" value="trpG_papA"/>
    <property type="match status" value="1"/>
</dbReference>
<proteinExistence type="predicted"/>
<dbReference type="GO" id="GO:0000162">
    <property type="term" value="P:L-tryptophan biosynthetic process"/>
    <property type="evidence" value="ECO:0007669"/>
    <property type="project" value="UniProtKB-KW"/>
</dbReference>
<dbReference type="RefSeq" id="WP_144733867.1">
    <property type="nucleotide sequence ID" value="NZ_ML675590.1"/>
</dbReference>
<dbReference type="OrthoDB" id="3321at2157"/>
<evidence type="ECO:0000259" key="7">
    <source>
        <dbReference type="Pfam" id="PF00117"/>
    </source>
</evidence>
<keyword evidence="3" id="KW-0028">Amino-acid biosynthesis</keyword>
<dbReference type="SUPFAM" id="SSF52317">
    <property type="entry name" value="Class I glutamine amidotransferase-like"/>
    <property type="match status" value="1"/>
</dbReference>
<evidence type="ECO:0000313" key="8">
    <source>
        <dbReference type="EMBL" id="TVP39530.1"/>
    </source>
</evidence>
<name>A0A557SSF0_9ARCH</name>
<keyword evidence="9" id="KW-1185">Reference proteome</keyword>
<evidence type="ECO:0000256" key="4">
    <source>
        <dbReference type="ARBA" id="ARBA00022962"/>
    </source>
</evidence>
<dbReference type="PRINTS" id="PR00099">
    <property type="entry name" value="CPSGATASE"/>
</dbReference>
<dbReference type="FunFam" id="3.40.50.880:FF:000003">
    <property type="entry name" value="Anthranilate synthase component II"/>
    <property type="match status" value="1"/>
</dbReference>
<evidence type="ECO:0000256" key="2">
    <source>
        <dbReference type="ARBA" id="ARBA00012266"/>
    </source>
</evidence>
<comment type="caution">
    <text evidence="8">The sequence shown here is derived from an EMBL/GenBank/DDBJ whole genome shotgun (WGS) entry which is preliminary data.</text>
</comment>
<dbReference type="GO" id="GO:0005829">
    <property type="term" value="C:cytosol"/>
    <property type="evidence" value="ECO:0007669"/>
    <property type="project" value="TreeGrafter"/>
</dbReference>
<keyword evidence="8" id="KW-0456">Lyase</keyword>
<keyword evidence="3" id="KW-0822">Tryptophan biosynthesis</keyword>
<dbReference type="PROSITE" id="PS51273">
    <property type="entry name" value="GATASE_TYPE_1"/>
    <property type="match status" value="1"/>
</dbReference>
<organism evidence="8 9">
    <name type="scientific">Candidatus Nitrosocosmicus arcticus</name>
    <dbReference type="NCBI Taxonomy" id="2035267"/>
    <lineage>
        <taxon>Archaea</taxon>
        <taxon>Nitrososphaerota</taxon>
        <taxon>Nitrososphaeria</taxon>
        <taxon>Nitrososphaerales</taxon>
        <taxon>Nitrososphaeraceae</taxon>
        <taxon>Candidatus Nitrosocosmicus</taxon>
    </lineage>
</organism>
<dbReference type="PRINTS" id="PR00097">
    <property type="entry name" value="ANTSNTHASEII"/>
</dbReference>
<comment type="catalytic activity">
    <reaction evidence="6">
        <text>chorismate + L-glutamine = anthranilate + pyruvate + L-glutamate + H(+)</text>
        <dbReference type="Rhea" id="RHEA:21732"/>
        <dbReference type="ChEBI" id="CHEBI:15361"/>
        <dbReference type="ChEBI" id="CHEBI:15378"/>
        <dbReference type="ChEBI" id="CHEBI:16567"/>
        <dbReference type="ChEBI" id="CHEBI:29748"/>
        <dbReference type="ChEBI" id="CHEBI:29985"/>
        <dbReference type="ChEBI" id="CHEBI:58359"/>
        <dbReference type="EC" id="4.1.3.27"/>
    </reaction>
</comment>
<dbReference type="PANTHER" id="PTHR43418:SF4">
    <property type="entry name" value="MULTIFUNCTIONAL TRYPTOPHAN BIOSYNTHESIS PROTEIN"/>
    <property type="match status" value="1"/>
</dbReference>
<dbReference type="EC" id="4.1.3.27" evidence="2"/>
<dbReference type="AlphaFoldDB" id="A0A557SSF0"/>
<comment type="pathway">
    <text evidence="1">Amino-acid biosynthesis; L-tryptophan biosynthesis; L-tryptophan from chorismate: step 1/5.</text>
</comment>
<dbReference type="PRINTS" id="PR00096">
    <property type="entry name" value="GATASE"/>
</dbReference>
<evidence type="ECO:0000256" key="6">
    <source>
        <dbReference type="ARBA" id="ARBA00047683"/>
    </source>
</evidence>
<dbReference type="InterPro" id="IPR006221">
    <property type="entry name" value="TrpG/PapA_dom"/>
</dbReference>
<dbReference type="EMBL" id="VOAH01000015">
    <property type="protein sequence ID" value="TVP39530.1"/>
    <property type="molecule type" value="Genomic_DNA"/>
</dbReference>
<dbReference type="PANTHER" id="PTHR43418">
    <property type="entry name" value="MULTIFUNCTIONAL TRYPTOPHAN BIOSYNTHESIS PROTEIN-RELATED"/>
    <property type="match status" value="1"/>
</dbReference>
<dbReference type="CDD" id="cd01743">
    <property type="entry name" value="GATase1_Anthranilate_Synthase"/>
    <property type="match status" value="1"/>
</dbReference>
<sequence>MKFLIIDNYDSFVYNIAQIMGLLSTDPVVKRNNQITIKGISKMNPDAIIISPGPGHPKYKKDFGICTEVITKLGPSVPILGICLGHQGIVNAFGGTVKRANEIKHGKTSDIQFNDNTDLFEGVKNPFVATRYHSLIANKDNFPKCLKITSISLDDREIMSACHEKYLIEGIQFHPESILTVEGKKILSNFIRMVKK</sequence>
<dbReference type="Proteomes" id="UP000315289">
    <property type="component" value="Unassembled WGS sequence"/>
</dbReference>
<gene>
    <name evidence="8" type="primary">trpG</name>
    <name evidence="8" type="ORF">NARC_150124</name>
</gene>
<keyword evidence="4" id="KW-0315">Glutamine amidotransferase</keyword>
<accession>A0A557SSF0</accession>
<keyword evidence="5" id="KW-0057">Aromatic amino acid biosynthesis</keyword>
<dbReference type="Pfam" id="PF00117">
    <property type="entry name" value="GATase"/>
    <property type="match status" value="1"/>
</dbReference>
<dbReference type="InterPro" id="IPR050472">
    <property type="entry name" value="Anth_synth/Amidotransfase"/>
</dbReference>
<evidence type="ECO:0000256" key="5">
    <source>
        <dbReference type="ARBA" id="ARBA00023141"/>
    </source>
</evidence>
<dbReference type="InterPro" id="IPR017926">
    <property type="entry name" value="GATASE"/>
</dbReference>
<dbReference type="InterPro" id="IPR029062">
    <property type="entry name" value="Class_I_gatase-like"/>
</dbReference>
<dbReference type="GO" id="GO:0004049">
    <property type="term" value="F:anthranilate synthase activity"/>
    <property type="evidence" value="ECO:0007669"/>
    <property type="project" value="UniProtKB-EC"/>
</dbReference>